<name>A0ABT8DJS4_9FLAO</name>
<keyword evidence="3" id="KW-1185">Reference proteome</keyword>
<organism evidence="2 3">
    <name type="scientific">Aequorivita aurantiaca</name>
    <dbReference type="NCBI Taxonomy" id="3053356"/>
    <lineage>
        <taxon>Bacteria</taxon>
        <taxon>Pseudomonadati</taxon>
        <taxon>Bacteroidota</taxon>
        <taxon>Flavobacteriia</taxon>
        <taxon>Flavobacteriales</taxon>
        <taxon>Flavobacteriaceae</taxon>
        <taxon>Aequorivita</taxon>
    </lineage>
</organism>
<dbReference type="Pfam" id="PF11751">
    <property type="entry name" value="PorP_SprF"/>
    <property type="match status" value="1"/>
</dbReference>
<reference evidence="2 3" key="1">
    <citation type="submission" date="2023-06" db="EMBL/GenBank/DDBJ databases">
        <authorList>
            <person name="Ye Y.-Q."/>
            <person name="Du Z.-J."/>
        </authorList>
    </citation>
    <scope>NUCLEOTIDE SEQUENCE [LARGE SCALE GENOMIC DNA]</scope>
    <source>
        <strain evidence="2 3">SDUM287046</strain>
    </source>
</reference>
<dbReference type="NCBIfam" id="TIGR03519">
    <property type="entry name" value="T9SS_PorP_fam"/>
    <property type="match status" value="1"/>
</dbReference>
<feature type="chain" id="PRO_5045647091" evidence="1">
    <location>
        <begin position="26"/>
        <end position="308"/>
    </location>
</feature>
<evidence type="ECO:0000313" key="3">
    <source>
        <dbReference type="Proteomes" id="UP001244787"/>
    </source>
</evidence>
<accession>A0ABT8DJS4</accession>
<dbReference type="InterPro" id="IPR019861">
    <property type="entry name" value="PorP/SprF_Bacteroidetes"/>
</dbReference>
<comment type="caution">
    <text evidence="2">The sequence shown here is derived from an EMBL/GenBank/DDBJ whole genome shotgun (WGS) entry which is preliminary data.</text>
</comment>
<feature type="signal peptide" evidence="1">
    <location>
        <begin position="1"/>
        <end position="25"/>
    </location>
</feature>
<gene>
    <name evidence="2" type="ORF">QRD02_11875</name>
</gene>
<protein>
    <submittedName>
        <fullName evidence="2">Type IX secretion system membrane protein PorP/SprF</fullName>
    </submittedName>
</protein>
<sequence length="308" mass="33682">MKIKIQLLSFLLLVCLLSVGFKAFAQQESQFTQYMYNTSSINPAYAGSRGSLSMLGLYRAQWVGLDGAPETLNFAAHTPLGSQGIGLGIGFMSDKIGASSENIITADVSYTITFAENVKLAFGIKGGLSLLDIDPSKLTAYNPNDYDLAKKGYASPMIGGGLYLYSDKWYLGLSTPNFLETEFYDEVKVSTATEKAHFYMLGGYVFAINDNLKLKPSAMIKGVVGAPMAFDVSANALIYNKVNFGLAYRFDAAVSALAGFRVTDQIMIGYAYDYSTSELQDFNNGSHEIFLRFEVGSLYSAKMSPRFF</sequence>
<evidence type="ECO:0000313" key="2">
    <source>
        <dbReference type="EMBL" id="MDN3725084.1"/>
    </source>
</evidence>
<proteinExistence type="predicted"/>
<evidence type="ECO:0000256" key="1">
    <source>
        <dbReference type="SAM" id="SignalP"/>
    </source>
</evidence>
<dbReference type="EMBL" id="JAUGQQ010000009">
    <property type="protein sequence ID" value="MDN3725084.1"/>
    <property type="molecule type" value="Genomic_DNA"/>
</dbReference>
<dbReference type="Proteomes" id="UP001244787">
    <property type="component" value="Unassembled WGS sequence"/>
</dbReference>
<dbReference type="RefSeq" id="WP_290255173.1">
    <property type="nucleotide sequence ID" value="NZ_JAUGQQ010000009.1"/>
</dbReference>
<keyword evidence="1" id="KW-0732">Signal</keyword>